<accession>A0A9X2M1Q8</accession>
<dbReference type="AlphaFoldDB" id="A0A9X2M1Q8"/>
<evidence type="ECO:0000313" key="1">
    <source>
        <dbReference type="EMBL" id="MCQ8831799.1"/>
    </source>
</evidence>
<proteinExistence type="predicted"/>
<evidence type="ECO:0000313" key="2">
    <source>
        <dbReference type="Proteomes" id="UP001142400"/>
    </source>
</evidence>
<gene>
    <name evidence="1" type="ORF">NQU54_22685</name>
</gene>
<comment type="caution">
    <text evidence="1">The sequence shown here is derived from an EMBL/GenBank/DDBJ whole genome shotgun (WGS) entry which is preliminary data.</text>
</comment>
<sequence>MVDQQGTGVSACIHHGARLYASLIRPRVYPLAGHDGAAIEVYNLARALPPFPWVHETGYRGPI</sequence>
<reference evidence="1" key="1">
    <citation type="submission" date="2022-06" db="EMBL/GenBank/DDBJ databases">
        <title>WGS of actinobacteria.</title>
        <authorList>
            <person name="Thawai C."/>
        </authorList>
    </citation>
    <scope>NUCLEOTIDE SEQUENCE</scope>
    <source>
        <strain evidence="1">DSM 42010</strain>
    </source>
</reference>
<dbReference type="RefSeq" id="WP_257632678.1">
    <property type="nucleotide sequence ID" value="NZ_JANIIC010000027.1"/>
</dbReference>
<dbReference type="EMBL" id="JANIIC010000027">
    <property type="protein sequence ID" value="MCQ8831799.1"/>
    <property type="molecule type" value="Genomic_DNA"/>
</dbReference>
<protein>
    <submittedName>
        <fullName evidence="1">Uncharacterized protein</fullName>
    </submittedName>
</protein>
<dbReference type="Proteomes" id="UP001142400">
    <property type="component" value="Unassembled WGS sequence"/>
</dbReference>
<keyword evidence="2" id="KW-1185">Reference proteome</keyword>
<organism evidence="1 2">
    <name type="scientific">Streptomyces malaysiensis subsp. samsunensis</name>
    <dbReference type="NCBI Taxonomy" id="459658"/>
    <lineage>
        <taxon>Bacteria</taxon>
        <taxon>Bacillati</taxon>
        <taxon>Actinomycetota</taxon>
        <taxon>Actinomycetes</taxon>
        <taxon>Kitasatosporales</taxon>
        <taxon>Streptomycetaceae</taxon>
        <taxon>Streptomyces</taxon>
        <taxon>Streptomyces violaceusniger group</taxon>
    </lineage>
</organism>
<name>A0A9X2M1Q8_STRMQ</name>